<evidence type="ECO:0000313" key="1">
    <source>
        <dbReference type="EMBL" id="CAG9766461.1"/>
    </source>
</evidence>
<name>A0A9N9MN32_9CUCU</name>
<gene>
    <name evidence="1" type="ORF">CEUTPL_LOCUS7045</name>
</gene>
<evidence type="ECO:0008006" key="3">
    <source>
        <dbReference type="Google" id="ProtNLM"/>
    </source>
</evidence>
<sequence length="215" mass="24789">MFNGPWPIVFKGKSSDIFLYAMTLAVCLELLVLVDAAVDGDVSSSASSSRKSFDENPQIVDYEYSKRGWRTDLPMWGKRGWNNLHSGWGKRDSSDSGEDEELLNNYITHGLDKRAWQRLQGGWGKRFIPSEDDMAIRQLAAALEENDNEINNIDYHPQDQDLETLPEVNKRNWRSFSDGWGKRSDKWDKFRGSWGKRQPAWNNLKGLWGKRSVTE</sequence>
<protein>
    <recommendedName>
        <fullName evidence="3">Allatostatins MIP</fullName>
    </recommendedName>
</protein>
<dbReference type="Proteomes" id="UP001152799">
    <property type="component" value="Chromosome 3"/>
</dbReference>
<organism evidence="1 2">
    <name type="scientific">Ceutorhynchus assimilis</name>
    <name type="common">cabbage seed weevil</name>
    <dbReference type="NCBI Taxonomy" id="467358"/>
    <lineage>
        <taxon>Eukaryota</taxon>
        <taxon>Metazoa</taxon>
        <taxon>Ecdysozoa</taxon>
        <taxon>Arthropoda</taxon>
        <taxon>Hexapoda</taxon>
        <taxon>Insecta</taxon>
        <taxon>Pterygota</taxon>
        <taxon>Neoptera</taxon>
        <taxon>Endopterygota</taxon>
        <taxon>Coleoptera</taxon>
        <taxon>Polyphaga</taxon>
        <taxon>Cucujiformia</taxon>
        <taxon>Curculionidae</taxon>
        <taxon>Ceutorhynchinae</taxon>
        <taxon>Ceutorhynchus</taxon>
    </lineage>
</organism>
<reference evidence="1" key="1">
    <citation type="submission" date="2022-01" db="EMBL/GenBank/DDBJ databases">
        <authorList>
            <person name="King R."/>
        </authorList>
    </citation>
    <scope>NUCLEOTIDE SEQUENCE</scope>
</reference>
<dbReference type="OrthoDB" id="6090360at2759"/>
<keyword evidence="2" id="KW-1185">Reference proteome</keyword>
<dbReference type="EMBL" id="OU892279">
    <property type="protein sequence ID" value="CAG9766461.1"/>
    <property type="molecule type" value="Genomic_DNA"/>
</dbReference>
<proteinExistence type="predicted"/>
<evidence type="ECO:0000313" key="2">
    <source>
        <dbReference type="Proteomes" id="UP001152799"/>
    </source>
</evidence>
<dbReference type="AlphaFoldDB" id="A0A9N9MN32"/>
<accession>A0A9N9MN32</accession>